<evidence type="ECO:0000256" key="3">
    <source>
        <dbReference type="ARBA" id="ARBA00022723"/>
    </source>
</evidence>
<evidence type="ECO:0000313" key="10">
    <source>
        <dbReference type="Proteomes" id="UP000275267"/>
    </source>
</evidence>
<dbReference type="InterPro" id="IPR001128">
    <property type="entry name" value="Cyt_P450"/>
</dbReference>
<dbReference type="Pfam" id="PF00067">
    <property type="entry name" value="p450"/>
    <property type="match status" value="1"/>
</dbReference>
<dbReference type="InterPro" id="IPR002401">
    <property type="entry name" value="Cyt_P450_E_grp-I"/>
</dbReference>
<evidence type="ECO:0000256" key="5">
    <source>
        <dbReference type="ARBA" id="ARBA00023136"/>
    </source>
</evidence>
<dbReference type="Gene3D" id="1.10.630.10">
    <property type="entry name" value="Cytochrome P450"/>
    <property type="match status" value="1"/>
</dbReference>
<dbReference type="PANTHER" id="PTHR24298">
    <property type="entry name" value="FLAVONOID 3'-MONOOXYGENASE-RELATED"/>
    <property type="match status" value="1"/>
</dbReference>
<evidence type="ECO:0000256" key="2">
    <source>
        <dbReference type="ARBA" id="ARBA00022692"/>
    </source>
</evidence>
<dbReference type="InterPro" id="IPR017972">
    <property type="entry name" value="Cyt_P450_CS"/>
</dbReference>
<feature type="binding site" description="axial binding residue" evidence="6">
    <location>
        <position position="448"/>
    </location>
    <ligand>
        <name>heme</name>
        <dbReference type="ChEBI" id="CHEBI:30413"/>
    </ligand>
    <ligandPart>
        <name>Fe</name>
        <dbReference type="ChEBI" id="CHEBI:18248"/>
    </ligandPart>
</feature>
<dbReference type="Proteomes" id="UP000275267">
    <property type="component" value="Unassembled WGS sequence"/>
</dbReference>
<dbReference type="STRING" id="4540.A0A3L6S165"/>
<protein>
    <recommendedName>
        <fullName evidence="11">Cytochrome P450 89A2-like</fullName>
    </recommendedName>
</protein>
<keyword evidence="7" id="KW-0560">Oxidoreductase</keyword>
<keyword evidence="7" id="KW-0503">Monooxygenase</keyword>
<evidence type="ECO:0000256" key="1">
    <source>
        <dbReference type="ARBA" id="ARBA00004167"/>
    </source>
</evidence>
<reference evidence="10" key="1">
    <citation type="journal article" date="2019" name="Nat. Commun.">
        <title>The genome of broomcorn millet.</title>
        <authorList>
            <person name="Zou C."/>
            <person name="Miki D."/>
            <person name="Li D."/>
            <person name="Tang Q."/>
            <person name="Xiao L."/>
            <person name="Rajput S."/>
            <person name="Deng P."/>
            <person name="Jia W."/>
            <person name="Huang R."/>
            <person name="Zhang M."/>
            <person name="Sun Y."/>
            <person name="Hu J."/>
            <person name="Fu X."/>
            <person name="Schnable P.S."/>
            <person name="Li F."/>
            <person name="Zhang H."/>
            <person name="Feng B."/>
            <person name="Zhu X."/>
            <person name="Liu R."/>
            <person name="Schnable J.C."/>
            <person name="Zhu J.-K."/>
            <person name="Zhang H."/>
        </authorList>
    </citation>
    <scope>NUCLEOTIDE SEQUENCE [LARGE SCALE GENOMIC DNA]</scope>
</reference>
<proteinExistence type="inferred from homology"/>
<organism evidence="9 10">
    <name type="scientific">Panicum miliaceum</name>
    <name type="common">Proso millet</name>
    <name type="synonym">Broomcorn millet</name>
    <dbReference type="NCBI Taxonomy" id="4540"/>
    <lineage>
        <taxon>Eukaryota</taxon>
        <taxon>Viridiplantae</taxon>
        <taxon>Streptophyta</taxon>
        <taxon>Embryophyta</taxon>
        <taxon>Tracheophyta</taxon>
        <taxon>Spermatophyta</taxon>
        <taxon>Magnoliopsida</taxon>
        <taxon>Liliopsida</taxon>
        <taxon>Poales</taxon>
        <taxon>Poaceae</taxon>
        <taxon>PACMAD clade</taxon>
        <taxon>Panicoideae</taxon>
        <taxon>Panicodae</taxon>
        <taxon>Paniceae</taxon>
        <taxon>Panicinae</taxon>
        <taxon>Panicum</taxon>
        <taxon>Panicum sect. Panicum</taxon>
    </lineage>
</organism>
<dbReference type="InterPro" id="IPR051103">
    <property type="entry name" value="Plant_metabolite_P450s"/>
</dbReference>
<evidence type="ECO:0000313" key="9">
    <source>
        <dbReference type="EMBL" id="RLN13006.1"/>
    </source>
</evidence>
<accession>A0A3L6S165</accession>
<dbReference type="PROSITE" id="PS00086">
    <property type="entry name" value="CYTOCHROME_P450"/>
    <property type="match status" value="1"/>
</dbReference>
<keyword evidence="2" id="KW-0812">Transmembrane</keyword>
<feature type="signal peptide" evidence="8">
    <location>
        <begin position="1"/>
        <end position="19"/>
    </location>
</feature>
<dbReference type="SUPFAM" id="SSF48264">
    <property type="entry name" value="Cytochrome P450"/>
    <property type="match status" value="1"/>
</dbReference>
<evidence type="ECO:0000256" key="4">
    <source>
        <dbReference type="ARBA" id="ARBA00022989"/>
    </source>
</evidence>
<keyword evidence="8" id="KW-0732">Signal</keyword>
<dbReference type="PRINTS" id="PR00385">
    <property type="entry name" value="P450"/>
</dbReference>
<dbReference type="InterPro" id="IPR036396">
    <property type="entry name" value="Cyt_P450_sf"/>
</dbReference>
<evidence type="ECO:0000256" key="8">
    <source>
        <dbReference type="SAM" id="SignalP"/>
    </source>
</evidence>
<comment type="cofactor">
    <cofactor evidence="6">
        <name>heme</name>
        <dbReference type="ChEBI" id="CHEBI:30413"/>
    </cofactor>
</comment>
<dbReference type="GO" id="GO:0016020">
    <property type="term" value="C:membrane"/>
    <property type="evidence" value="ECO:0007669"/>
    <property type="project" value="UniProtKB-SubCell"/>
</dbReference>
<keyword evidence="6 7" id="KW-0349">Heme</keyword>
<dbReference type="PRINTS" id="PR00463">
    <property type="entry name" value="EP450I"/>
</dbReference>
<keyword evidence="6 7" id="KW-0408">Iron</keyword>
<name>A0A3L6S165_PANMI</name>
<comment type="subcellular location">
    <subcellularLocation>
        <location evidence="1">Membrane</location>
        <topology evidence="1">Single-pass membrane protein</topology>
    </subcellularLocation>
</comment>
<dbReference type="PANTHER" id="PTHR24298:SF636">
    <property type="entry name" value="OS07G0451300 PROTEIN"/>
    <property type="match status" value="1"/>
</dbReference>
<dbReference type="OrthoDB" id="651150at2759"/>
<comment type="similarity">
    <text evidence="7">Belongs to the cytochrome P450 family.</text>
</comment>
<gene>
    <name evidence="9" type="ORF">C2845_PM09G19020</name>
</gene>
<evidence type="ECO:0000256" key="6">
    <source>
        <dbReference type="PIRSR" id="PIRSR602401-1"/>
    </source>
</evidence>
<evidence type="ECO:0008006" key="11">
    <source>
        <dbReference type="Google" id="ProtNLM"/>
    </source>
</evidence>
<evidence type="ECO:0000256" key="7">
    <source>
        <dbReference type="RuleBase" id="RU000461"/>
    </source>
</evidence>
<dbReference type="GO" id="GO:0005506">
    <property type="term" value="F:iron ion binding"/>
    <property type="evidence" value="ECO:0007669"/>
    <property type="project" value="InterPro"/>
</dbReference>
<keyword evidence="3 6" id="KW-0479">Metal-binding</keyword>
<dbReference type="GO" id="GO:0016709">
    <property type="term" value="F:oxidoreductase activity, acting on paired donors, with incorporation or reduction of molecular oxygen, NAD(P)H as one donor, and incorporation of one atom of oxygen"/>
    <property type="evidence" value="ECO:0007669"/>
    <property type="project" value="TreeGrafter"/>
</dbReference>
<dbReference type="EMBL" id="PQIB02000006">
    <property type="protein sequence ID" value="RLN13006.1"/>
    <property type="molecule type" value="Genomic_DNA"/>
</dbReference>
<dbReference type="GO" id="GO:0020037">
    <property type="term" value="F:heme binding"/>
    <property type="evidence" value="ECO:0007669"/>
    <property type="project" value="InterPro"/>
</dbReference>
<sequence length="503" mass="55057">MLLLLSSIILPLLLLVTVSKNRKPYCNGLSLPPAPWPRLPLVGNLFCRPPTIASLDEVLRRLHAAHGPVVSLWAGRKPAIFIACHDIAHRALVHMGATFAHRPTSWHSGVNSHGVNSATYGSRWGLLRRNLSSHLAAEHVIAGAFRSSAGSLVKSLESAAAAAAGEADGGGAVVAPSETLRHAVFGFFAALCFGEGVGEDTLGRLRGLHVEIISLIVELDAFHLMPVLLQVVCYFPRWRKLLSAQRRHHDLVTAIISARRRRREEGVGSDAADPRCYVDTLLGLGLGEDEMVSLCWEYMNAAVKTTTTALEWIMARLVLHQDIQQKLRNDIAGSDHMTCGERRRRRRPFVEAVVLEALRLHPPAHYLLAHTTDKDVTLDKYVIPKGSIVNFGVATIGRYATLWTDPDAFRPERFMEGGEGCGVHSIAAASGGPEMMKMIPFGAGRRACPGAAVATTVLQSFVEDLVRRFEWIPVASGVDMTEKPGIVTEMRMPLYTRVVVRQN</sequence>
<keyword evidence="10" id="KW-1185">Reference proteome</keyword>
<keyword evidence="5" id="KW-0472">Membrane</keyword>
<feature type="chain" id="PRO_5017947760" description="Cytochrome P450 89A2-like" evidence="8">
    <location>
        <begin position="20"/>
        <end position="503"/>
    </location>
</feature>
<comment type="caution">
    <text evidence="9">The sequence shown here is derived from an EMBL/GenBank/DDBJ whole genome shotgun (WGS) entry which is preliminary data.</text>
</comment>
<dbReference type="AlphaFoldDB" id="A0A3L6S165"/>
<keyword evidence="4" id="KW-1133">Transmembrane helix</keyword>